<protein>
    <recommendedName>
        <fullName evidence="2">DUF6603 domain-containing protein</fullName>
    </recommendedName>
</protein>
<gene>
    <name evidence="3" type="ORF">EV189_2254</name>
</gene>
<feature type="domain" description="DUF6603" evidence="2">
    <location>
        <begin position="2123"/>
        <end position="2590"/>
    </location>
</feature>
<evidence type="ECO:0000259" key="2">
    <source>
        <dbReference type="Pfam" id="PF20248"/>
    </source>
</evidence>
<dbReference type="Proteomes" id="UP000293638">
    <property type="component" value="Unassembled WGS sequence"/>
</dbReference>
<evidence type="ECO:0000313" key="4">
    <source>
        <dbReference type="Proteomes" id="UP000293638"/>
    </source>
</evidence>
<keyword evidence="4" id="KW-1185">Reference proteome</keyword>
<dbReference type="RefSeq" id="WP_130493055.1">
    <property type="nucleotide sequence ID" value="NZ_SGXD01000003.1"/>
</dbReference>
<feature type="compositionally biased region" description="Acidic residues" evidence="1">
    <location>
        <begin position="1110"/>
        <end position="1119"/>
    </location>
</feature>
<dbReference type="InterPro" id="IPR046538">
    <property type="entry name" value="DUF6603"/>
</dbReference>
<reference evidence="3 4" key="1">
    <citation type="submission" date="2019-02" db="EMBL/GenBank/DDBJ databases">
        <title>Genomic Encyclopedia of Type Strains, Phase IV (KMG-IV): sequencing the most valuable type-strain genomes for metagenomic binning, comparative biology and taxonomic classification.</title>
        <authorList>
            <person name="Goeker M."/>
        </authorList>
    </citation>
    <scope>NUCLEOTIDE SEQUENCE [LARGE SCALE GENOMIC DNA]</scope>
    <source>
        <strain evidence="3 4">DSM 45622</strain>
    </source>
</reference>
<sequence length="3232" mass="319235">MTDLGELTGLATALGLLDAGGGFRGDWFADPGRYLSQVLRDPGQRAALLAFARTLLPPGTTPPPDGWVPLVAPPGTPLELGVVVVPGAAQVELGLGVRLDLRTGSGVAVHASAHLPLFAQPLAPGDLVVLPGRPGSALLVTLGLGLPPDPDAAVSLAGLDVTATVPTDGTSAPDLAVVLRGLRLPGSVPRDLRLDAAALPELEHALAPVLLALVRAEVAAPGTPPDLAGLAALLGLADDAVPDLPVEDLLRPGALLGWLRGALAPGPARDAWLAGLAGLLGGSATADGVEVVVAGATLTLAPELAGSVLVVRTGLHVAGADGVRLALDAVPVRLDLASGAATALPELALSAVLSGAGGTPLLAPEVGPAGLEVGVGSLALGFALDPARRPLLVVQARDADVGASHFPVLDLTSPDALAAAAQQAVSDAAGSLLAGLGGAAGVLGVVLGLRDLPDGTVLPRVDPAHLLADPLAALAAYWQALLAESAATVGAVLSLARDGVSSAAGALAGTGTADDPWLLGLAAGLDLTVARPTGRLELGLRATAAQPGTGDLLLTARLADLDLGDGGAPRRATFLASGSAAVRLGGGPADPLALGGDALSLRASRVGLAVGWTGASVAVQPVAEDVVLLLDGAPLAVPLPVVGPDGTLALDESAWDALQLLLAAGGAAYPDSPLPDLVALLGWTGELPALALADLTADPAGALRAWLGALLDVEAPRVVDALAQQLAALLAPSGMRLGTGTPGRPWLLPLSASADPLSLALELLPGLLLCAGPGGPDPSAATLLGPPLARWRPGDPGLDPVVLADALATESALDEELAALLAGRADVADGLRELLDRWTSTDGLVALPAGTPLPAGCTAVPVADLVHTAPLDSLDLAAVLGVAPPATVAYVAMDGSPVLPGVPDGRRLALTGAGPATAYVLPGPAGDGSWAFTLGPRQEAGGVDGQATRLAAVLAPLVAAGPVVVVAHGGAGHAAVRAAATAGATAVVTVGTPWSPLTVDTLDRLPGGDALRLLATLLQQLDAAEAADAPGADDDEDLARGRALLGLWSALDLTGDPLGELVAPSPPAASPVPVSVVVGALSGPTVLRAVTAVVAATLSARAAARAASAPDDDPSDGSAEDPPTATSGVQALCWGLRLPLLRPVPRAGLLVTAGVDLDLPVPGAAGHPPRIVVRVAVGAVDGWLVGGPDPGRTPGQARPLALRRVTAEVRLPLGAGQAEARLDLHDLRAFGTTRPRWTVGGPGAEALLPEVRAVLGELAARLEAAAGLDAGLASVVATLRALGVLAPGGGVDAVTLERLLLDPGAVAAEIRTARAAELVAALQPLLGAGAGGSVLAVDLAAAGDASTLSATLDLATGRVGVVGSGSVPVPWALTLDAAGSGVTGSLRLGPDPASAAIDTAAPYVAALTISGAPLTATLTLVRPGGTTPVPLWPTADAGALGHALAELVPAGLLHVLLDAARSALRDEGAATADSLDALLGAVGLLAAPVGDQPARLRLPAGLVADPVRWLGALGPGVAVRLLDAVRALLGAAGDAGRLELAPGVSAVAAVDAGHASLALRLDPGALGGATLRLGGSAGVVLGPGVAASLSLACATDAGEVRLAVAPAGVRLAVVPPGGTEIVLLPAGPGLGGVVADAALGAAVKALPALLDAVAAHDPAGDPATAAELAGRAVAALGDALVLRAGVPLRFQAPALSAFAADPAAALLARASVLGAEGLARLRDAASPLLGPAATRAVTVADGGLRITAGPLTAGWAPATGRISVALAADGVPGVARVTASAAATSTGLEALSVELGPASFDTGTLLLRPYARAGAGSAAGLEVGLAVGDGSTRVAARLAPGAPGLLVQVAGVPVTDAGEVARAALEAVVDLLGAYVVGAAPVRTALDAPLLGKTGRQLLTGVVLDAAAPARLDPDLLDPSRLLGRVGALLQGLSGAGLDAGPLHVAVADTGGVLGLALTTTGPVELVSGEVTVTLDALTDWIEEPKPAAGLTLDLLSVTGAGVHLQPGLTVGGLGLRLGRASGPLLDLGIRLDGVALHAYAEVGEGAPSGGVRVELTGLGVALAGASGGDNPVARGLLTGGGGSDDTPRPRFSPALAVQRRAGGPLDVSFSAGDPPGPWWVVVQRGFGPLYLDKVGLAVQQADGRVQTVGVLLDGRASVLGLTAQVDDLGLTWSIASGSPFDPAHWRVDLAGLAVTADLGGVALAGALRRFPSAAGGVEYLGMLVARLGVYGLSVYGGYGVVGPPGDTFASLFLFGAVNGPIGGPPAFFVTGIGGGFGMNRGLRYPSDLSQFGDYPLIKALDPAARPGDPHAELEAARAYFPAERGTFWFAAGLSFTSFALVDGVAVLAVQIGDGVEVALLGLARMALPRPEVALVSVELGLVARFSTKEGVLLVQAQLTENSWLLFPGLKLTGGFAFAAWFGGPNRGQFVLTLGGYHPDFSRRGYPVVPRLGVAFRLGDWLVMSGGSYFALTSEAIMAGVRNEVHASLGPAWADLAYGADGIVFYDPFWFEVTVYASISAGVTIDLWIGEIDISVHLSARLTVSGPPVHVKAEFSVGPVELTVEFGDDPHHTTAISWEQFVPKYLEEASPGVAHALTAVPGKGVAAPGGSGTTGGAPTPDGSDAKPFRVTPEFDLTVTSTVPVREVDAGQGVVPLPTVPEVAVAPMGAQGRPRVTLSFVGPDGPAAVDRVARLVADPQRLGAFAIGTWGPAQQQDDAKVPSGDVLPAVDRVRVVAAATIGSSTTPLAPIPFHQVETGSRRPLPFVQEGSASSLARLAEGAARLAALVPAVQGTALDTAAVLLADRGGASAATVRAWAGERASDPILGFLGEGLGGAARSAAVTPAAPTPPEPVRLRPPVLRAVLASAGAPAERAHAASTTVADELLARVVQRTGGRLVAGAPPVLAAVDAALDPAVPARLLRPGAPAGPSGDTVLPGREVPLTRSGRTGVESVAGRGGSAADRDRLAALGAGLLQGELPVTALTVLALPDAARDVDEQRRPVLVVRSGTVRVLALLPGGRAGLDAVVGEGAGLPVPAGTRAVVLVPAVEGAPVAGWDAATALPYAGDGVHVAAGCTVRASGRVPRRRTAPTRLGWSAPDLVVGGASGVTTTFAAPVTLVAVALEGGAGDDLRLGLDGAVRPVRADGSPEPPSVVADGPRGVAVFRVVPQQVGPVAVTVVTGPTRGLAGVLGLTGDDPAAVARDIAARGFPASVPPPVPPLPHPPVVGWKEA</sequence>
<feature type="region of interest" description="Disordered" evidence="1">
    <location>
        <begin position="2605"/>
        <end position="2625"/>
    </location>
</feature>
<feature type="region of interest" description="Disordered" evidence="1">
    <location>
        <begin position="1106"/>
        <end position="1126"/>
    </location>
</feature>
<proteinExistence type="predicted"/>
<evidence type="ECO:0000313" key="3">
    <source>
        <dbReference type="EMBL" id="RZS86838.1"/>
    </source>
</evidence>
<organism evidence="3 4">
    <name type="scientific">Motilibacter rhizosphaerae</name>
    <dbReference type="NCBI Taxonomy" id="598652"/>
    <lineage>
        <taxon>Bacteria</taxon>
        <taxon>Bacillati</taxon>
        <taxon>Actinomycetota</taxon>
        <taxon>Actinomycetes</taxon>
        <taxon>Motilibacterales</taxon>
        <taxon>Motilibacteraceae</taxon>
        <taxon>Motilibacter</taxon>
    </lineage>
</organism>
<dbReference type="Pfam" id="PF20248">
    <property type="entry name" value="DUF6603"/>
    <property type="match status" value="1"/>
</dbReference>
<dbReference type="EMBL" id="SGXD01000003">
    <property type="protein sequence ID" value="RZS86838.1"/>
    <property type="molecule type" value="Genomic_DNA"/>
</dbReference>
<dbReference type="OrthoDB" id="535891at2"/>
<comment type="caution">
    <text evidence="3">The sequence shown here is derived from an EMBL/GenBank/DDBJ whole genome shotgun (WGS) entry which is preliminary data.</text>
</comment>
<evidence type="ECO:0000256" key="1">
    <source>
        <dbReference type="SAM" id="MobiDB-lite"/>
    </source>
</evidence>
<accession>A0A4Q7NP94</accession>
<name>A0A4Q7NP94_9ACTN</name>